<evidence type="ECO:0000313" key="1">
    <source>
        <dbReference type="EMBL" id="VAW26407.1"/>
    </source>
</evidence>
<organism evidence="1">
    <name type="scientific">hydrothermal vent metagenome</name>
    <dbReference type="NCBI Taxonomy" id="652676"/>
    <lineage>
        <taxon>unclassified sequences</taxon>
        <taxon>metagenomes</taxon>
        <taxon>ecological metagenomes</taxon>
    </lineage>
</organism>
<accession>A0A3B0UMC4</accession>
<dbReference type="AlphaFoldDB" id="A0A3B0UMC4"/>
<sequence length="71" mass="7763">MANNESLVVLLGFTKRAKDSAFKVGYSYDITISRLGASSGGAHEFSLSYAWFTGDPRKPPKNVRLIPCPDI</sequence>
<dbReference type="Pfam" id="PF11751">
    <property type="entry name" value="PorP_SprF"/>
    <property type="match status" value="1"/>
</dbReference>
<dbReference type="EMBL" id="UOES01000096">
    <property type="protein sequence ID" value="VAW26407.1"/>
    <property type="molecule type" value="Genomic_DNA"/>
</dbReference>
<protein>
    <submittedName>
        <fullName evidence="1">Uncharacterized protein</fullName>
    </submittedName>
</protein>
<gene>
    <name evidence="1" type="ORF">MNBD_BACTEROID06-508</name>
</gene>
<dbReference type="InterPro" id="IPR019861">
    <property type="entry name" value="PorP/SprF_Bacteroidetes"/>
</dbReference>
<name>A0A3B0UMC4_9ZZZZ</name>
<proteinExistence type="predicted"/>
<reference evidence="1" key="1">
    <citation type="submission" date="2018-06" db="EMBL/GenBank/DDBJ databases">
        <authorList>
            <person name="Zhirakovskaya E."/>
        </authorList>
    </citation>
    <scope>NUCLEOTIDE SEQUENCE</scope>
</reference>